<name>A0A0V0H1A5_SOLCH</name>
<evidence type="ECO:0000313" key="1">
    <source>
        <dbReference type="EMBL" id="JAP14174.1"/>
    </source>
</evidence>
<proteinExistence type="predicted"/>
<reference evidence="1" key="1">
    <citation type="submission" date="2015-12" db="EMBL/GenBank/DDBJ databases">
        <title>Gene expression during late stages of embryo sac development: a critical building block for successful pollen-pistil interactions.</title>
        <authorList>
            <person name="Liu Y."/>
            <person name="Joly V."/>
            <person name="Sabar M."/>
            <person name="Matton D.P."/>
        </authorList>
    </citation>
    <scope>NUCLEOTIDE SEQUENCE</scope>
</reference>
<organism evidence="1">
    <name type="scientific">Solanum chacoense</name>
    <name type="common">Chaco potato</name>
    <dbReference type="NCBI Taxonomy" id="4108"/>
    <lineage>
        <taxon>Eukaryota</taxon>
        <taxon>Viridiplantae</taxon>
        <taxon>Streptophyta</taxon>
        <taxon>Embryophyta</taxon>
        <taxon>Tracheophyta</taxon>
        <taxon>Spermatophyta</taxon>
        <taxon>Magnoliopsida</taxon>
        <taxon>eudicotyledons</taxon>
        <taxon>Gunneridae</taxon>
        <taxon>Pentapetalae</taxon>
        <taxon>asterids</taxon>
        <taxon>lamiids</taxon>
        <taxon>Solanales</taxon>
        <taxon>Solanaceae</taxon>
        <taxon>Solanoideae</taxon>
        <taxon>Solaneae</taxon>
        <taxon>Solanum</taxon>
    </lineage>
</organism>
<accession>A0A0V0H1A5</accession>
<dbReference type="EMBL" id="GEDG01026943">
    <property type="protein sequence ID" value="JAP14174.1"/>
    <property type="molecule type" value="Transcribed_RNA"/>
</dbReference>
<protein>
    <submittedName>
        <fullName evidence="1">Putative ovule protein</fullName>
    </submittedName>
</protein>
<dbReference type="AlphaFoldDB" id="A0A0V0H1A5"/>
<sequence length="75" mass="8706">MLERILCHNILGINHSHFCNRRFLLFYLQLIFFLTVRKYFKTNTSVFVMTNKSIKLAAPSPEHGGNEPVPPPFSI</sequence>